<gene>
    <name evidence="2" type="ORF">HF324_01870</name>
</gene>
<evidence type="ECO:0000313" key="3">
    <source>
        <dbReference type="Proteomes" id="UP000503144"/>
    </source>
</evidence>
<feature type="transmembrane region" description="Helical" evidence="1">
    <location>
        <begin position="12"/>
        <end position="31"/>
    </location>
</feature>
<name>A0ABX6LA80_9BACT</name>
<dbReference type="RefSeq" id="WP_168859749.1">
    <property type="nucleotide sequence ID" value="NZ_CP051204.2"/>
</dbReference>
<protein>
    <submittedName>
        <fullName evidence="2">Sulfotransferase family 2 domain-containing protein</fullName>
    </submittedName>
</protein>
<dbReference type="EMBL" id="CP051204">
    <property type="protein sequence ID" value="QJB36675.1"/>
    <property type="molecule type" value="Genomic_DNA"/>
</dbReference>
<keyword evidence="1" id="KW-0472">Membrane</keyword>
<keyword evidence="1" id="KW-0812">Transmembrane</keyword>
<dbReference type="Pfam" id="PF03567">
    <property type="entry name" value="Sulfotransfer_2"/>
    <property type="match status" value="1"/>
</dbReference>
<evidence type="ECO:0000256" key="1">
    <source>
        <dbReference type="SAM" id="Phobius"/>
    </source>
</evidence>
<keyword evidence="1" id="KW-1133">Transmembrane helix</keyword>
<dbReference type="InterPro" id="IPR005331">
    <property type="entry name" value="Sulfotransferase"/>
</dbReference>
<sequence length="220" mass="25747">MKIPDGAVLPGLFMGNFFCLIPNTNFAFVVVSKNSCSFLKKVAIFNKTGDWMESVEQTHKTIGFTDKSGYLVPVNEIDNYEKENGKLIKFTVWRDPVERFVSTYKYFCIEKEYRTYFHYLNLHTDCGFGRFLEFATFELGKKDPLSQDEHIRRQSDFYSPGAVDHIVPISGLNDFLHRYSIPFRKERSNRTETRFEIDSKEHLDLIKELYKPDFAIQPSC</sequence>
<proteinExistence type="predicted"/>
<organism evidence="2 3">
    <name type="scientific">Chitinophaga oryzae</name>
    <dbReference type="NCBI Taxonomy" id="2725414"/>
    <lineage>
        <taxon>Bacteria</taxon>
        <taxon>Pseudomonadati</taxon>
        <taxon>Bacteroidota</taxon>
        <taxon>Chitinophagia</taxon>
        <taxon>Chitinophagales</taxon>
        <taxon>Chitinophagaceae</taxon>
        <taxon>Chitinophaga</taxon>
    </lineage>
</organism>
<evidence type="ECO:0000313" key="2">
    <source>
        <dbReference type="EMBL" id="QJB36675.1"/>
    </source>
</evidence>
<dbReference type="Proteomes" id="UP000503144">
    <property type="component" value="Chromosome"/>
</dbReference>
<reference evidence="2" key="1">
    <citation type="submission" date="2020-09" db="EMBL/GenBank/DDBJ databases">
        <authorList>
            <person name="Kittiwongwattana C."/>
        </authorList>
    </citation>
    <scope>NUCLEOTIDE SEQUENCE</scope>
    <source>
        <strain evidence="2">1303</strain>
    </source>
</reference>
<accession>A0ABX6LA80</accession>
<keyword evidence="3" id="KW-1185">Reference proteome</keyword>